<dbReference type="PROSITE" id="PS00018">
    <property type="entry name" value="EF_HAND_1"/>
    <property type="match status" value="1"/>
</dbReference>
<dbReference type="Gene3D" id="2.60.40.1120">
    <property type="entry name" value="Carboxypeptidase-like, regulatory domain"/>
    <property type="match status" value="1"/>
</dbReference>
<dbReference type="OrthoDB" id="554626at2"/>
<protein>
    <submittedName>
        <fullName evidence="4">Glr0060 protein</fullName>
    </submittedName>
</protein>
<dbReference type="EMBL" id="BA000045">
    <property type="protein sequence ID" value="BAC88001.1"/>
    <property type="molecule type" value="Genomic_DNA"/>
</dbReference>
<dbReference type="EnsemblBacteria" id="BAC88001">
    <property type="protein sequence ID" value="BAC88001"/>
    <property type="gene ID" value="BAC88001"/>
</dbReference>
<dbReference type="PROSITE" id="PS51766">
    <property type="entry name" value="DOCKERIN"/>
    <property type="match status" value="1"/>
</dbReference>
<evidence type="ECO:0000313" key="5">
    <source>
        <dbReference type="Proteomes" id="UP000000557"/>
    </source>
</evidence>
<dbReference type="PhylomeDB" id="Q7NPJ5"/>
<dbReference type="RefSeq" id="WP_011140064.1">
    <property type="nucleotide sequence ID" value="NC_005125.1"/>
</dbReference>
<dbReference type="GO" id="GO:0004553">
    <property type="term" value="F:hydrolase activity, hydrolyzing O-glycosyl compounds"/>
    <property type="evidence" value="ECO:0007669"/>
    <property type="project" value="InterPro"/>
</dbReference>
<dbReference type="InterPro" id="IPR008969">
    <property type="entry name" value="CarboxyPept-like_regulatory"/>
</dbReference>
<name>Q7NPJ5_GLOVI</name>
<dbReference type="HOGENOM" id="CLU_762399_0_0_3"/>
<proteinExistence type="predicted"/>
<feature type="signal peptide" evidence="2">
    <location>
        <begin position="1"/>
        <end position="20"/>
    </location>
</feature>
<dbReference type="SUPFAM" id="SSF63446">
    <property type="entry name" value="Type I dockerin domain"/>
    <property type="match status" value="1"/>
</dbReference>
<dbReference type="InterPro" id="IPR016134">
    <property type="entry name" value="Dockerin_dom"/>
</dbReference>
<dbReference type="AlphaFoldDB" id="Q7NPJ5"/>
<reference evidence="4 5" key="2">
    <citation type="journal article" date="2003" name="DNA Res.">
        <title>Complete genome structure of Gloeobacter violaceus PCC 7421, a cyanobacterium that lacks thylakoids (supplement).</title>
        <authorList>
            <person name="Nakamura Y."/>
            <person name="Kaneko T."/>
            <person name="Sato S."/>
            <person name="Mimuro M."/>
            <person name="Miyashita H."/>
            <person name="Tsuchiya T."/>
            <person name="Sasamoto S."/>
            <person name="Watanabe A."/>
            <person name="Kawashima K."/>
            <person name="Kishida Y."/>
            <person name="Kiyokawa C."/>
            <person name="Kohara M."/>
            <person name="Matsumoto M."/>
            <person name="Matsuno A."/>
            <person name="Nakazaki N."/>
            <person name="Shimpo S."/>
            <person name="Takeuchi C."/>
            <person name="Yamada M."/>
            <person name="Tabata S."/>
        </authorList>
    </citation>
    <scope>NUCLEOTIDE SEQUENCE [LARGE SCALE GENOMIC DNA]</scope>
    <source>
        <strain evidence="5">ATCC 29082 / PCC 7421</strain>
    </source>
</reference>
<dbReference type="KEGG" id="gvi:glr0060"/>
<dbReference type="Proteomes" id="UP000000557">
    <property type="component" value="Chromosome"/>
</dbReference>
<dbReference type="Pfam" id="PF00404">
    <property type="entry name" value="Dockerin_1"/>
    <property type="match status" value="1"/>
</dbReference>
<dbReference type="eggNOG" id="ENOG5033UJH">
    <property type="taxonomic scope" value="Bacteria"/>
</dbReference>
<evidence type="ECO:0000313" key="4">
    <source>
        <dbReference type="EMBL" id="BAC88001.1"/>
    </source>
</evidence>
<dbReference type="Gene3D" id="1.10.1330.10">
    <property type="entry name" value="Dockerin domain"/>
    <property type="match status" value="1"/>
</dbReference>
<dbReference type="InterPro" id="IPR036439">
    <property type="entry name" value="Dockerin_dom_sf"/>
</dbReference>
<keyword evidence="2" id="KW-0732">Signal</keyword>
<accession>Q7NPJ5</accession>
<dbReference type="CDD" id="cd14256">
    <property type="entry name" value="Dockerin_I"/>
    <property type="match status" value="1"/>
</dbReference>
<reference evidence="4 5" key="1">
    <citation type="journal article" date="2003" name="DNA Res.">
        <title>Complete genome structure of Gloeobacter violaceus PCC 7421, a cyanobacterium that lacks thylakoids.</title>
        <authorList>
            <person name="Nakamura Y."/>
            <person name="Kaneko T."/>
            <person name="Sato S."/>
            <person name="Mimuro M."/>
            <person name="Miyashita H."/>
            <person name="Tsuchiya T."/>
            <person name="Sasamoto S."/>
            <person name="Watanabe A."/>
            <person name="Kawashima K."/>
            <person name="Kishida Y."/>
            <person name="Kiyokawa C."/>
            <person name="Kohara M."/>
            <person name="Matsumoto M."/>
            <person name="Matsuno A."/>
            <person name="Nakazaki N."/>
            <person name="Shimpo S."/>
            <person name="Takeuchi C."/>
            <person name="Yamada M."/>
            <person name="Tabata S."/>
        </authorList>
    </citation>
    <scope>NUCLEOTIDE SEQUENCE [LARGE SCALE GENOMIC DNA]</scope>
    <source>
        <strain evidence="5">ATCC 29082 / PCC 7421</strain>
    </source>
</reference>
<gene>
    <name evidence="4" type="ordered locus">glr0060</name>
</gene>
<feature type="region of interest" description="Disordered" evidence="1">
    <location>
        <begin position="84"/>
        <end position="112"/>
    </location>
</feature>
<dbReference type="InterPro" id="IPR002105">
    <property type="entry name" value="Dockerin_1_rpt"/>
</dbReference>
<organism evidence="4 5">
    <name type="scientific">Gloeobacter violaceus (strain ATCC 29082 / PCC 7421)</name>
    <dbReference type="NCBI Taxonomy" id="251221"/>
    <lineage>
        <taxon>Bacteria</taxon>
        <taxon>Bacillati</taxon>
        <taxon>Cyanobacteriota</taxon>
        <taxon>Cyanophyceae</taxon>
        <taxon>Gloeobacterales</taxon>
        <taxon>Gloeobacteraceae</taxon>
        <taxon>Gloeobacter</taxon>
    </lineage>
</organism>
<evidence type="ECO:0000256" key="1">
    <source>
        <dbReference type="SAM" id="MobiDB-lite"/>
    </source>
</evidence>
<feature type="domain" description="Dockerin" evidence="3">
    <location>
        <begin position="18"/>
        <end position="87"/>
    </location>
</feature>
<dbReference type="InParanoid" id="Q7NPJ5"/>
<evidence type="ECO:0000259" key="3">
    <source>
        <dbReference type="PROSITE" id="PS51766"/>
    </source>
</evidence>
<dbReference type="GO" id="GO:0000272">
    <property type="term" value="P:polysaccharide catabolic process"/>
    <property type="evidence" value="ECO:0007669"/>
    <property type="project" value="InterPro"/>
</dbReference>
<keyword evidence="5" id="KW-1185">Reference proteome</keyword>
<sequence>MIRVLCLVGLALLAAAPAWAESGDVNGDGRVDAGDIRLIDEYLEGSLLLQDEQIKAADADGDGKITATDREMLDRRLSGLAVAPAPAGRSASAAKNQRTAPPDTSGASIDLNSADSGVVVDKTTGRPLAGVEVSLPDEGVTVRTDSQGRFQLPKSSAGKILTAKASNYAPTAMASRGGGGFQLKLERLSPRLQVVDDGLVHLGDNSFGPGSANYAEFRQPAQGRSYTKTFALDRLPQRDMILRIGSLIGLDTPESVAAGQSQLPLYGTSSDGLRVYLNGSLIKQIFVNGDNLPVTIPRWLLVRGNNELRLETHPVGGNRGGAVMSSRGFGGMLGGLFGFGGSMRFPVDSTPDYDDIEFAHLVLEDPSSNERPSRVEF</sequence>
<dbReference type="PATRIC" id="fig|251221.4.peg.63"/>
<evidence type="ECO:0000256" key="2">
    <source>
        <dbReference type="SAM" id="SignalP"/>
    </source>
</evidence>
<dbReference type="STRING" id="251221.gene:10757529"/>
<feature type="compositionally biased region" description="Low complexity" evidence="1">
    <location>
        <begin position="84"/>
        <end position="94"/>
    </location>
</feature>
<feature type="chain" id="PRO_5004291953" evidence="2">
    <location>
        <begin position="21"/>
        <end position="377"/>
    </location>
</feature>
<dbReference type="InterPro" id="IPR018247">
    <property type="entry name" value="EF_Hand_1_Ca_BS"/>
</dbReference>
<dbReference type="SUPFAM" id="SSF49464">
    <property type="entry name" value="Carboxypeptidase regulatory domain-like"/>
    <property type="match status" value="1"/>
</dbReference>